<name>A0A3M8ASX1_9BACL</name>
<dbReference type="AlphaFoldDB" id="A0A3M8ASX1"/>
<reference evidence="6 7" key="1">
    <citation type="submission" date="2018-10" db="EMBL/GenBank/DDBJ databases">
        <title>Phylogenomics of Brevibacillus.</title>
        <authorList>
            <person name="Dunlap C."/>
        </authorList>
    </citation>
    <scope>NUCLEOTIDE SEQUENCE [LARGE SCALE GENOMIC DNA]</scope>
    <source>
        <strain evidence="6 7">DSM 100115</strain>
    </source>
</reference>
<evidence type="ECO:0000313" key="7">
    <source>
        <dbReference type="Proteomes" id="UP000268829"/>
    </source>
</evidence>
<dbReference type="PROSITE" id="PS00041">
    <property type="entry name" value="HTH_ARAC_FAMILY_1"/>
    <property type="match status" value="1"/>
</dbReference>
<feature type="domain" description="HTH araC/xylS-type" evidence="5">
    <location>
        <begin position="181"/>
        <end position="279"/>
    </location>
</feature>
<comment type="caution">
    <text evidence="6">The sequence shown here is derived from an EMBL/GenBank/DDBJ whole genome shotgun (WGS) entry which is preliminary data.</text>
</comment>
<dbReference type="InterPro" id="IPR018060">
    <property type="entry name" value="HTH_AraC"/>
</dbReference>
<dbReference type="SMART" id="SM00342">
    <property type="entry name" value="HTH_ARAC"/>
    <property type="match status" value="1"/>
</dbReference>
<evidence type="ECO:0000259" key="5">
    <source>
        <dbReference type="PROSITE" id="PS01124"/>
    </source>
</evidence>
<dbReference type="EMBL" id="RHHS01000041">
    <property type="protein sequence ID" value="RNB54290.1"/>
    <property type="molecule type" value="Genomic_DNA"/>
</dbReference>
<sequence length="280" mass="32345">MAGGITMKLFELNLGQSKLMMIQFSPKMADPKVHGHGSDYQLSIPLIGTPFIQINNHERKFEERRWCITSPGEKHYHYANEEGSRLLLINLQRSFLEKVLTERLERSVDQLDFATWVESSVEGFKKIAAHVMKHTLDSSLQLEELREFEYELASLLFSHTKGAHSDAWRNAASCTDHPSLRKAMDYIHDDFSKELDLDTLSQASGISKFYLIRLFKEYVGQTPSQYIADYRLRQAERLLRKTPNEVTDIAFEVGFGSLSTFERLFKKKYGMTASEYRKSV</sequence>
<evidence type="ECO:0000256" key="2">
    <source>
        <dbReference type="ARBA" id="ARBA00023125"/>
    </source>
</evidence>
<dbReference type="SUPFAM" id="SSF51215">
    <property type="entry name" value="Regulatory protein AraC"/>
    <property type="match status" value="1"/>
</dbReference>
<keyword evidence="7" id="KW-1185">Reference proteome</keyword>
<dbReference type="PANTHER" id="PTHR46796">
    <property type="entry name" value="HTH-TYPE TRANSCRIPTIONAL ACTIVATOR RHAS-RELATED"/>
    <property type="match status" value="1"/>
</dbReference>
<dbReference type="PROSITE" id="PS01124">
    <property type="entry name" value="HTH_ARAC_FAMILY_2"/>
    <property type="match status" value="1"/>
</dbReference>
<dbReference type="InterPro" id="IPR020449">
    <property type="entry name" value="Tscrpt_reg_AraC-type_HTH"/>
</dbReference>
<evidence type="ECO:0000256" key="3">
    <source>
        <dbReference type="ARBA" id="ARBA00023159"/>
    </source>
</evidence>
<dbReference type="GO" id="GO:0043565">
    <property type="term" value="F:sequence-specific DNA binding"/>
    <property type="evidence" value="ECO:0007669"/>
    <property type="project" value="InterPro"/>
</dbReference>
<evidence type="ECO:0000313" key="6">
    <source>
        <dbReference type="EMBL" id="RNB54290.1"/>
    </source>
</evidence>
<dbReference type="InterPro" id="IPR050204">
    <property type="entry name" value="AraC_XylS_family_regulators"/>
</dbReference>
<dbReference type="InterPro" id="IPR037923">
    <property type="entry name" value="HTH-like"/>
</dbReference>
<keyword evidence="4" id="KW-0804">Transcription</keyword>
<organism evidence="6 7">
    <name type="scientific">Brevibacillus gelatini</name>
    <dbReference type="NCBI Taxonomy" id="1655277"/>
    <lineage>
        <taxon>Bacteria</taxon>
        <taxon>Bacillati</taxon>
        <taxon>Bacillota</taxon>
        <taxon>Bacilli</taxon>
        <taxon>Bacillales</taxon>
        <taxon>Paenibacillaceae</taxon>
        <taxon>Brevibacillus</taxon>
    </lineage>
</organism>
<gene>
    <name evidence="6" type="ORF">EDM57_17775</name>
</gene>
<keyword evidence="1" id="KW-0805">Transcription regulation</keyword>
<dbReference type="Proteomes" id="UP000268829">
    <property type="component" value="Unassembled WGS sequence"/>
</dbReference>
<keyword evidence="2" id="KW-0238">DNA-binding</keyword>
<accession>A0A3M8ASX1</accession>
<dbReference type="PRINTS" id="PR00032">
    <property type="entry name" value="HTHARAC"/>
</dbReference>
<proteinExistence type="predicted"/>
<protein>
    <submittedName>
        <fullName evidence="6">AraC family transcriptional regulator</fullName>
    </submittedName>
</protein>
<dbReference type="InterPro" id="IPR018062">
    <property type="entry name" value="HTH_AraC-typ_CS"/>
</dbReference>
<dbReference type="OrthoDB" id="9816335at2"/>
<dbReference type="Gene3D" id="1.10.10.60">
    <property type="entry name" value="Homeodomain-like"/>
    <property type="match status" value="2"/>
</dbReference>
<dbReference type="SUPFAM" id="SSF46689">
    <property type="entry name" value="Homeodomain-like"/>
    <property type="match status" value="2"/>
</dbReference>
<dbReference type="InterPro" id="IPR009057">
    <property type="entry name" value="Homeodomain-like_sf"/>
</dbReference>
<dbReference type="GO" id="GO:0003700">
    <property type="term" value="F:DNA-binding transcription factor activity"/>
    <property type="evidence" value="ECO:0007669"/>
    <property type="project" value="InterPro"/>
</dbReference>
<evidence type="ECO:0000256" key="1">
    <source>
        <dbReference type="ARBA" id="ARBA00023015"/>
    </source>
</evidence>
<keyword evidence="3" id="KW-0010">Activator</keyword>
<evidence type="ECO:0000256" key="4">
    <source>
        <dbReference type="ARBA" id="ARBA00023163"/>
    </source>
</evidence>
<dbReference type="Pfam" id="PF12833">
    <property type="entry name" value="HTH_18"/>
    <property type="match status" value="1"/>
</dbReference>